<dbReference type="RefSeq" id="WP_204515884.1">
    <property type="nucleotide sequence ID" value="NZ_JAFBCP010000001.1"/>
</dbReference>
<sequence length="104" mass="11284">MTTHALEQLSPLLSNPTRLALVAGLEGCVRSDFQTVKEQLSVTDSTLSKHITALEKEGLVNVKKGFVGKKPKTSLSLSKKGREVFEAHMQGLKEIAGMSFDQGE</sequence>
<protein>
    <submittedName>
        <fullName evidence="2">DNA-binding MarR family transcriptional regulator</fullName>
    </submittedName>
</protein>
<organism evidence="2 3">
    <name type="scientific">Brevibacterium paucivorans</name>
    <dbReference type="NCBI Taxonomy" id="170994"/>
    <lineage>
        <taxon>Bacteria</taxon>
        <taxon>Bacillati</taxon>
        <taxon>Actinomycetota</taxon>
        <taxon>Actinomycetes</taxon>
        <taxon>Micrococcales</taxon>
        <taxon>Brevibacteriaceae</taxon>
        <taxon>Brevibacterium</taxon>
    </lineage>
</organism>
<comment type="caution">
    <text evidence="2">The sequence shown here is derived from an EMBL/GenBank/DDBJ whole genome shotgun (WGS) entry which is preliminary data.</text>
</comment>
<evidence type="ECO:0000313" key="3">
    <source>
        <dbReference type="Proteomes" id="UP000809290"/>
    </source>
</evidence>
<dbReference type="EMBL" id="JAFBCP010000001">
    <property type="protein sequence ID" value="MBM7817349.1"/>
    <property type="molecule type" value="Genomic_DNA"/>
</dbReference>
<dbReference type="GO" id="GO:0003677">
    <property type="term" value="F:DNA binding"/>
    <property type="evidence" value="ECO:0007669"/>
    <property type="project" value="UniProtKB-KW"/>
</dbReference>
<gene>
    <name evidence="2" type="ORF">JOE56_002043</name>
</gene>
<dbReference type="Proteomes" id="UP000809290">
    <property type="component" value="Unassembled WGS sequence"/>
</dbReference>
<dbReference type="PANTHER" id="PTHR37318:SF1">
    <property type="entry name" value="BSL7504 PROTEIN"/>
    <property type="match status" value="1"/>
</dbReference>
<evidence type="ECO:0000259" key="1">
    <source>
        <dbReference type="Pfam" id="PF13601"/>
    </source>
</evidence>
<dbReference type="Pfam" id="PF13601">
    <property type="entry name" value="HTH_34"/>
    <property type="match status" value="1"/>
</dbReference>
<name>A0ABS2SP75_9MICO</name>
<feature type="domain" description="Winged helix DNA-binding" evidence="1">
    <location>
        <begin position="18"/>
        <end position="95"/>
    </location>
</feature>
<accession>A0ABS2SP75</accession>
<dbReference type="PANTHER" id="PTHR37318">
    <property type="entry name" value="BSL7504 PROTEIN"/>
    <property type="match status" value="1"/>
</dbReference>
<evidence type="ECO:0000313" key="2">
    <source>
        <dbReference type="EMBL" id="MBM7817349.1"/>
    </source>
</evidence>
<dbReference type="InterPro" id="IPR036390">
    <property type="entry name" value="WH_DNA-bd_sf"/>
</dbReference>
<keyword evidence="3" id="KW-1185">Reference proteome</keyword>
<reference evidence="2 3" key="1">
    <citation type="submission" date="2021-01" db="EMBL/GenBank/DDBJ databases">
        <title>Sequencing the genomes of 1000 actinobacteria strains.</title>
        <authorList>
            <person name="Klenk H.-P."/>
        </authorList>
    </citation>
    <scope>NUCLEOTIDE SEQUENCE [LARGE SCALE GENOMIC DNA]</scope>
    <source>
        <strain evidence="2 3">DSM 13657</strain>
    </source>
</reference>
<keyword evidence="2" id="KW-0238">DNA-binding</keyword>
<dbReference type="InterPro" id="IPR036388">
    <property type="entry name" value="WH-like_DNA-bd_sf"/>
</dbReference>
<dbReference type="SUPFAM" id="SSF46785">
    <property type="entry name" value="Winged helix' DNA-binding domain"/>
    <property type="match status" value="1"/>
</dbReference>
<proteinExistence type="predicted"/>
<dbReference type="InterPro" id="IPR027395">
    <property type="entry name" value="WH_DNA-bd_dom"/>
</dbReference>
<dbReference type="Gene3D" id="1.10.10.10">
    <property type="entry name" value="Winged helix-like DNA-binding domain superfamily/Winged helix DNA-binding domain"/>
    <property type="match status" value="1"/>
</dbReference>